<keyword evidence="10 12" id="KW-0472">Membrane</keyword>
<dbReference type="InterPro" id="IPR005821">
    <property type="entry name" value="Ion_trans_dom"/>
</dbReference>
<dbReference type="AlphaFoldDB" id="A0A1E3VJL0"/>
<comment type="caution">
    <text evidence="14">The sequence shown here is derived from an EMBL/GenBank/DDBJ whole genome shotgun (WGS) entry which is preliminary data.</text>
</comment>
<evidence type="ECO:0000259" key="13">
    <source>
        <dbReference type="Pfam" id="PF00520"/>
    </source>
</evidence>
<keyword evidence="15" id="KW-1185">Reference proteome</keyword>
<feature type="domain" description="Ion transport" evidence="13">
    <location>
        <begin position="26"/>
        <end position="206"/>
    </location>
</feature>
<dbReference type="GO" id="GO:0008076">
    <property type="term" value="C:voltage-gated potassium channel complex"/>
    <property type="evidence" value="ECO:0007669"/>
    <property type="project" value="InterPro"/>
</dbReference>
<protein>
    <submittedName>
        <fullName evidence="14">Ion transporter</fullName>
    </submittedName>
</protein>
<dbReference type="OrthoDB" id="9799090at2"/>
<keyword evidence="9" id="KW-0406">Ion transport</keyword>
<evidence type="ECO:0000256" key="9">
    <source>
        <dbReference type="ARBA" id="ARBA00023065"/>
    </source>
</evidence>
<keyword evidence="3" id="KW-0633">Potassium transport</keyword>
<evidence type="ECO:0000256" key="3">
    <source>
        <dbReference type="ARBA" id="ARBA00022538"/>
    </source>
</evidence>
<evidence type="ECO:0000256" key="6">
    <source>
        <dbReference type="ARBA" id="ARBA00022882"/>
    </source>
</evidence>
<keyword evidence="7" id="KW-0630">Potassium</keyword>
<evidence type="ECO:0000256" key="5">
    <source>
        <dbReference type="ARBA" id="ARBA00022826"/>
    </source>
</evidence>
<evidence type="ECO:0000313" key="14">
    <source>
        <dbReference type="EMBL" id="ODR93471.1"/>
    </source>
</evidence>
<keyword evidence="11" id="KW-0407">Ion channel</keyword>
<dbReference type="GO" id="GO:0005249">
    <property type="term" value="F:voltage-gated potassium channel activity"/>
    <property type="evidence" value="ECO:0007669"/>
    <property type="project" value="InterPro"/>
</dbReference>
<keyword evidence="2" id="KW-0813">Transport</keyword>
<evidence type="ECO:0000256" key="2">
    <source>
        <dbReference type="ARBA" id="ARBA00022448"/>
    </source>
</evidence>
<evidence type="ECO:0000256" key="8">
    <source>
        <dbReference type="ARBA" id="ARBA00022989"/>
    </source>
</evidence>
<evidence type="ECO:0000256" key="11">
    <source>
        <dbReference type="ARBA" id="ARBA00023303"/>
    </source>
</evidence>
<evidence type="ECO:0000313" key="15">
    <source>
        <dbReference type="Proteomes" id="UP000094472"/>
    </source>
</evidence>
<feature type="transmembrane region" description="Helical" evidence="12">
    <location>
        <begin position="130"/>
        <end position="148"/>
    </location>
</feature>
<evidence type="ECO:0000256" key="7">
    <source>
        <dbReference type="ARBA" id="ARBA00022958"/>
    </source>
</evidence>
<keyword evidence="5" id="KW-0631">Potassium channel</keyword>
<dbReference type="InterPro" id="IPR028325">
    <property type="entry name" value="VG_K_chnl"/>
</dbReference>
<keyword evidence="8 12" id="KW-1133">Transmembrane helix</keyword>
<dbReference type="Proteomes" id="UP000094472">
    <property type="component" value="Unassembled WGS sequence"/>
</dbReference>
<feature type="transmembrane region" description="Helical" evidence="12">
    <location>
        <begin position="44"/>
        <end position="63"/>
    </location>
</feature>
<organism evidence="14 15">
    <name type="scientific">Methyloceanibacter superfactus</name>
    <dbReference type="NCBI Taxonomy" id="1774969"/>
    <lineage>
        <taxon>Bacteria</taxon>
        <taxon>Pseudomonadati</taxon>
        <taxon>Pseudomonadota</taxon>
        <taxon>Alphaproteobacteria</taxon>
        <taxon>Hyphomicrobiales</taxon>
        <taxon>Hyphomicrobiaceae</taxon>
        <taxon>Methyloceanibacter</taxon>
    </lineage>
</organism>
<dbReference type="InterPro" id="IPR027359">
    <property type="entry name" value="Volt_channel_dom_sf"/>
</dbReference>
<comment type="subcellular location">
    <subcellularLocation>
        <location evidence="1">Membrane</location>
        <topology evidence="1">Multi-pass membrane protein</topology>
    </subcellularLocation>
</comment>
<dbReference type="Pfam" id="PF00520">
    <property type="entry name" value="Ion_trans"/>
    <property type="match status" value="1"/>
</dbReference>
<dbReference type="Gene3D" id="1.20.120.350">
    <property type="entry name" value="Voltage-gated potassium channels. Chain C"/>
    <property type="match status" value="1"/>
</dbReference>
<dbReference type="Gene3D" id="1.10.287.70">
    <property type="match status" value="1"/>
</dbReference>
<feature type="transmembrane region" description="Helical" evidence="12">
    <location>
        <begin position="75"/>
        <end position="98"/>
    </location>
</feature>
<gene>
    <name evidence="14" type="ORF">AUC69_04240</name>
</gene>
<evidence type="ECO:0000256" key="12">
    <source>
        <dbReference type="SAM" id="Phobius"/>
    </source>
</evidence>
<dbReference type="PANTHER" id="PTHR11537">
    <property type="entry name" value="VOLTAGE-GATED POTASSIUM CHANNEL"/>
    <property type="match status" value="1"/>
</dbReference>
<evidence type="ECO:0000256" key="10">
    <source>
        <dbReference type="ARBA" id="ARBA00023136"/>
    </source>
</evidence>
<keyword evidence="4 12" id="KW-0812">Transmembrane</keyword>
<dbReference type="PANTHER" id="PTHR11537:SF254">
    <property type="entry name" value="POTASSIUM VOLTAGE-GATED CHANNEL PROTEIN SHAB"/>
    <property type="match status" value="1"/>
</dbReference>
<evidence type="ECO:0000256" key="4">
    <source>
        <dbReference type="ARBA" id="ARBA00022692"/>
    </source>
</evidence>
<accession>A0A1E3VJL0</accession>
<name>A0A1E3VJL0_9HYPH</name>
<dbReference type="GO" id="GO:0001508">
    <property type="term" value="P:action potential"/>
    <property type="evidence" value="ECO:0007669"/>
    <property type="project" value="TreeGrafter"/>
</dbReference>
<dbReference type="SUPFAM" id="SSF81324">
    <property type="entry name" value="Voltage-gated potassium channels"/>
    <property type="match status" value="1"/>
</dbReference>
<reference evidence="14 15" key="1">
    <citation type="journal article" date="2016" name="Environ. Microbiol.">
        <title>New Methyloceanibacter diversity from North Sea sediments includes methanotroph containing solely the soluble methane monooxygenase.</title>
        <authorList>
            <person name="Vekeman B."/>
            <person name="Kerckhof F.M."/>
            <person name="Cremers G."/>
            <person name="de Vos P."/>
            <person name="Vandamme P."/>
            <person name="Boon N."/>
            <person name="Op den Camp H.J."/>
            <person name="Heylen K."/>
        </authorList>
    </citation>
    <scope>NUCLEOTIDE SEQUENCE [LARGE SCALE GENOMIC DNA]</scope>
    <source>
        <strain evidence="14 15">R-67175</strain>
    </source>
</reference>
<evidence type="ECO:0000256" key="1">
    <source>
        <dbReference type="ARBA" id="ARBA00004141"/>
    </source>
</evidence>
<feature type="transmembrane region" description="Helical" evidence="12">
    <location>
        <begin position="15"/>
        <end position="37"/>
    </location>
</feature>
<dbReference type="EMBL" id="LPWF01000038">
    <property type="protein sequence ID" value="ODR93471.1"/>
    <property type="molecule type" value="Genomic_DNA"/>
</dbReference>
<feature type="transmembrane region" description="Helical" evidence="12">
    <location>
        <begin position="186"/>
        <end position="206"/>
    </location>
</feature>
<proteinExistence type="predicted"/>
<sequence>MRRLYHGSSVSAHRFRFALLAFDILTILFIVGTSFIPREPWIEWLDMIFGIVILADFCARIWVSPHPVREFAHPATWADMVAIFSFLAPIVGEGLGFLRILRTLRLLHTYQLVARLRADSSFFRRNEETITAVINLGVFLFIMTGVVYETQHWRNPDIANYVDALYFTVTALTTTGFGDITLKGELGRLIAVIIMIFGVTLFLRLLQTLLRPHKVRFACPSCGLQRHEIDAVHCKACGTRLNIPDEGRF</sequence>
<dbReference type="STRING" id="1774969.AUC69_04240"/>
<keyword evidence="6" id="KW-0851">Voltage-gated channel</keyword>